<accession>A0A9W8N9Z9</accession>
<feature type="compositionally biased region" description="Basic residues" evidence="2">
    <location>
        <begin position="200"/>
        <end position="211"/>
    </location>
</feature>
<organism evidence="3 4">
    <name type="scientific">Xylaria arbuscula</name>
    <dbReference type="NCBI Taxonomy" id="114810"/>
    <lineage>
        <taxon>Eukaryota</taxon>
        <taxon>Fungi</taxon>
        <taxon>Dikarya</taxon>
        <taxon>Ascomycota</taxon>
        <taxon>Pezizomycotina</taxon>
        <taxon>Sordariomycetes</taxon>
        <taxon>Xylariomycetidae</taxon>
        <taxon>Xylariales</taxon>
        <taxon>Xylariaceae</taxon>
        <taxon>Xylaria</taxon>
    </lineage>
</organism>
<name>A0A9W8N9Z9_9PEZI</name>
<keyword evidence="1" id="KW-0175">Coiled coil</keyword>
<dbReference type="Proteomes" id="UP001148614">
    <property type="component" value="Unassembled WGS sequence"/>
</dbReference>
<evidence type="ECO:0000313" key="4">
    <source>
        <dbReference type="Proteomes" id="UP001148614"/>
    </source>
</evidence>
<proteinExistence type="predicted"/>
<feature type="coiled-coil region" evidence="1">
    <location>
        <begin position="287"/>
        <end position="321"/>
    </location>
</feature>
<feature type="region of interest" description="Disordered" evidence="2">
    <location>
        <begin position="183"/>
        <end position="227"/>
    </location>
</feature>
<sequence>MKRTQTPASSGRVPKRLCPEHRNEAGIPGFPPQVSQYLPQDVLPMAHGLQAYNNSHPLWDSSCLEFSQQVPPHDYNQVWFTPTGDAPFSTPFSTPMSSPSPQAMVYNNSFMPPLASQNPANGAAGHLSRYPMQQSPDSMSFANHYDTGLPIGAQKRAAHMPSVRLPHAKQSLSGSHVGVNLQTPTSTHPTAVKAPTTCPKARKPRVPRPRGSRQPTPTPVPAVNRTQTGETNVCTTAPDVTAPDVQISSPVLPLREDSLLAQAKIDDVPSVRDNDELPSLEAIQQFLEWWDEDKEREKRELEEKEQKKKEDEEQAQKAIEATMLTGYPSLSCYTNLSLEPEHSNGEEFNFVEEMGKIEDVNEIEDLKQPKCIEPLDNIEKDQGSALRARAICIGQPSPSWLRCHDHLPINGPWKVYGVSQPNNLGLEWRVGKLGSPAEEIKQGHRIEYHEIIRKKIFTGMKVQTVIEIIQELLGSVAGVNDELMVWGN</sequence>
<feature type="region of interest" description="Disordered" evidence="2">
    <location>
        <begin position="1"/>
        <end position="29"/>
    </location>
</feature>
<protein>
    <submittedName>
        <fullName evidence="3">Uncharacterized protein</fullName>
    </submittedName>
</protein>
<dbReference type="EMBL" id="JANPWZ010001600">
    <property type="protein sequence ID" value="KAJ3564571.1"/>
    <property type="molecule type" value="Genomic_DNA"/>
</dbReference>
<evidence type="ECO:0000313" key="3">
    <source>
        <dbReference type="EMBL" id="KAJ3564571.1"/>
    </source>
</evidence>
<keyword evidence="4" id="KW-1185">Reference proteome</keyword>
<gene>
    <name evidence="3" type="ORF">NPX13_g7795</name>
</gene>
<evidence type="ECO:0000256" key="2">
    <source>
        <dbReference type="SAM" id="MobiDB-lite"/>
    </source>
</evidence>
<reference evidence="3" key="1">
    <citation type="submission" date="2022-07" db="EMBL/GenBank/DDBJ databases">
        <title>Genome Sequence of Xylaria arbuscula.</title>
        <authorList>
            <person name="Buettner E."/>
        </authorList>
    </citation>
    <scope>NUCLEOTIDE SEQUENCE</scope>
    <source>
        <strain evidence="3">VT107</strain>
    </source>
</reference>
<evidence type="ECO:0000256" key="1">
    <source>
        <dbReference type="SAM" id="Coils"/>
    </source>
</evidence>
<dbReference type="AlphaFoldDB" id="A0A9W8N9Z9"/>
<comment type="caution">
    <text evidence="3">The sequence shown here is derived from an EMBL/GenBank/DDBJ whole genome shotgun (WGS) entry which is preliminary data.</text>
</comment>